<keyword evidence="3" id="KW-0808">Transferase</keyword>
<evidence type="ECO:0000259" key="2">
    <source>
        <dbReference type="PROSITE" id="PS51186"/>
    </source>
</evidence>
<dbReference type="PATRIC" id="fig|1303518.3.peg.2889"/>
<organism evidence="3 4">
    <name type="scientific">Chthonomonas calidirosea (strain DSM 23976 / ICMP 18418 / T49)</name>
    <dbReference type="NCBI Taxonomy" id="1303518"/>
    <lineage>
        <taxon>Bacteria</taxon>
        <taxon>Bacillati</taxon>
        <taxon>Armatimonadota</taxon>
        <taxon>Chthonomonadia</taxon>
        <taxon>Chthonomonadales</taxon>
        <taxon>Chthonomonadaceae</taxon>
        <taxon>Chthonomonas</taxon>
    </lineage>
</organism>
<dbReference type="HOGENOM" id="CLU_013985_1_2_0"/>
<feature type="region of interest" description="Disordered" evidence="1">
    <location>
        <begin position="1"/>
        <end position="20"/>
    </location>
</feature>
<dbReference type="STRING" id="454171.CP488_01305"/>
<evidence type="ECO:0000313" key="3">
    <source>
        <dbReference type="EMBL" id="CCW36571.1"/>
    </source>
</evidence>
<dbReference type="EMBL" id="HF951689">
    <property type="protein sequence ID" value="CCW36571.1"/>
    <property type="molecule type" value="Genomic_DNA"/>
</dbReference>
<dbReference type="OrthoDB" id="9795199at2"/>
<dbReference type="PANTHER" id="PTHR43441">
    <property type="entry name" value="RIBOSOMAL-PROTEIN-SERINE ACETYLTRANSFERASE"/>
    <property type="match status" value="1"/>
</dbReference>
<gene>
    <name evidence="3" type="ORF">CCALI_02783</name>
</gene>
<dbReference type="GO" id="GO:0005737">
    <property type="term" value="C:cytoplasm"/>
    <property type="evidence" value="ECO:0007669"/>
    <property type="project" value="TreeGrafter"/>
</dbReference>
<dbReference type="GO" id="GO:0005840">
    <property type="term" value="C:ribosome"/>
    <property type="evidence" value="ECO:0007669"/>
    <property type="project" value="UniProtKB-KW"/>
</dbReference>
<dbReference type="PROSITE" id="PS51186">
    <property type="entry name" value="GNAT"/>
    <property type="match status" value="1"/>
</dbReference>
<evidence type="ECO:0000313" key="4">
    <source>
        <dbReference type="Proteomes" id="UP000014227"/>
    </source>
</evidence>
<dbReference type="Pfam" id="PF13302">
    <property type="entry name" value="Acetyltransf_3"/>
    <property type="match status" value="1"/>
</dbReference>
<sequence>MRQIRNHLGQPIGEEVPQWKPRPRPERVYLEGNYARLEPLQASKHADALYRANSLDAQQALWTYLPYGPFPNQESYFGWVKEMSERQDPLFFAVVDREISRAVGVAAYLRIEPEHGCLEVGHICYSPLLQDRPAGTEAMYLLMRYVFEELAYRRYEWKCDALNEPSRRAAQRLGFSFEGVFRQACVVKGRNRDTAWYAMIDKDWPALKTAYERWLSPDNFDANGVQKERLSLLTAPLLRRDIQELSEELSCSRLSAAKHRAARNRTK</sequence>
<feature type="domain" description="N-acetyltransferase" evidence="2">
    <location>
        <begin position="47"/>
        <end position="193"/>
    </location>
</feature>
<dbReference type="RefSeq" id="WP_016484076.1">
    <property type="nucleotide sequence ID" value="NC_021487.1"/>
</dbReference>
<dbReference type="Gene3D" id="3.40.630.30">
    <property type="match status" value="1"/>
</dbReference>
<dbReference type="GO" id="GO:0008999">
    <property type="term" value="F:protein-N-terminal-alanine acetyltransferase activity"/>
    <property type="evidence" value="ECO:0007669"/>
    <property type="project" value="TreeGrafter"/>
</dbReference>
<proteinExistence type="predicted"/>
<accession>S0EXD5</accession>
<name>S0EXD5_CHTCT</name>
<dbReference type="FunFam" id="3.40.630.30:FF:000047">
    <property type="entry name" value="Acetyltransferase, GNAT family"/>
    <property type="match status" value="1"/>
</dbReference>
<reference evidence="4" key="1">
    <citation type="submission" date="2013-03" db="EMBL/GenBank/DDBJ databases">
        <title>Genome sequence of Chthonomonas calidirosea, the first sequenced genome from the Armatimonadetes phylum (formally candidate division OP10).</title>
        <authorList>
            <person name="Lee K.C.Y."/>
            <person name="Morgan X.C."/>
            <person name="Dunfield P.F."/>
            <person name="Tamas I."/>
            <person name="Houghton K.M."/>
            <person name="Vyssotski M."/>
            <person name="Ryan J.L.J."/>
            <person name="Lagutin K."/>
            <person name="McDonald I.R."/>
            <person name="Stott M.B."/>
        </authorList>
    </citation>
    <scope>NUCLEOTIDE SEQUENCE [LARGE SCALE GENOMIC DNA]</scope>
    <source>
        <strain evidence="4">DSM 23976 / ICMP 18418 / T49</strain>
    </source>
</reference>
<dbReference type="InParanoid" id="S0EXD5"/>
<dbReference type="KEGG" id="ccz:CCALI_02783"/>
<dbReference type="GO" id="GO:1990189">
    <property type="term" value="F:protein N-terminal-serine acetyltransferase activity"/>
    <property type="evidence" value="ECO:0007669"/>
    <property type="project" value="TreeGrafter"/>
</dbReference>
<keyword evidence="3" id="KW-0687">Ribonucleoprotein</keyword>
<dbReference type="InterPro" id="IPR016181">
    <property type="entry name" value="Acyl_CoA_acyltransferase"/>
</dbReference>
<dbReference type="Proteomes" id="UP000014227">
    <property type="component" value="Chromosome I"/>
</dbReference>
<dbReference type="PANTHER" id="PTHR43441:SF2">
    <property type="entry name" value="FAMILY ACETYLTRANSFERASE, PUTATIVE (AFU_ORTHOLOGUE AFUA_7G00850)-RELATED"/>
    <property type="match status" value="1"/>
</dbReference>
<dbReference type="SUPFAM" id="SSF55729">
    <property type="entry name" value="Acyl-CoA N-acyltransferases (Nat)"/>
    <property type="match status" value="1"/>
</dbReference>
<dbReference type="AlphaFoldDB" id="S0EXD5"/>
<protein>
    <submittedName>
        <fullName evidence="3">Acetyltransferases, including N-acetylases of ribosomal proteins</fullName>
    </submittedName>
</protein>
<keyword evidence="3" id="KW-0689">Ribosomal protein</keyword>
<keyword evidence="4" id="KW-1185">Reference proteome</keyword>
<dbReference type="eggNOG" id="COG1670">
    <property type="taxonomic scope" value="Bacteria"/>
</dbReference>
<dbReference type="InterPro" id="IPR051908">
    <property type="entry name" value="Ribosomal_N-acetyltransferase"/>
</dbReference>
<dbReference type="InterPro" id="IPR000182">
    <property type="entry name" value="GNAT_dom"/>
</dbReference>
<evidence type="ECO:0000256" key="1">
    <source>
        <dbReference type="SAM" id="MobiDB-lite"/>
    </source>
</evidence>